<organism evidence="2">
    <name type="scientific">marine sediment metagenome</name>
    <dbReference type="NCBI Taxonomy" id="412755"/>
    <lineage>
        <taxon>unclassified sequences</taxon>
        <taxon>metagenomes</taxon>
        <taxon>ecological metagenomes</taxon>
    </lineage>
</organism>
<name>A0A0F9QC41_9ZZZZ</name>
<evidence type="ECO:0000259" key="1">
    <source>
        <dbReference type="Pfam" id="PF07484"/>
    </source>
</evidence>
<reference evidence="2" key="1">
    <citation type="journal article" date="2015" name="Nature">
        <title>Complex archaea that bridge the gap between prokaryotes and eukaryotes.</title>
        <authorList>
            <person name="Spang A."/>
            <person name="Saw J.H."/>
            <person name="Jorgensen S.L."/>
            <person name="Zaremba-Niedzwiedzka K."/>
            <person name="Martijn J."/>
            <person name="Lind A.E."/>
            <person name="van Eijk R."/>
            <person name="Schleper C."/>
            <person name="Guy L."/>
            <person name="Ettema T.J."/>
        </authorList>
    </citation>
    <scope>NUCLEOTIDE SEQUENCE</scope>
</reference>
<proteinExistence type="predicted"/>
<dbReference type="InterPro" id="IPR037053">
    <property type="entry name" value="Phage_tail_collar_dom_sf"/>
</dbReference>
<dbReference type="EMBL" id="LAZR01005101">
    <property type="protein sequence ID" value="KKN02848.1"/>
    <property type="molecule type" value="Genomic_DNA"/>
</dbReference>
<protein>
    <recommendedName>
        <fullName evidence="1">Phage tail collar domain-containing protein</fullName>
    </recommendedName>
</protein>
<feature type="non-terminal residue" evidence="2">
    <location>
        <position position="1"/>
    </location>
</feature>
<comment type="caution">
    <text evidence="2">The sequence shown here is derived from an EMBL/GenBank/DDBJ whole genome shotgun (WGS) entry which is preliminary data.</text>
</comment>
<dbReference type="Pfam" id="PF07484">
    <property type="entry name" value="Collar"/>
    <property type="match status" value="1"/>
</dbReference>
<dbReference type="AlphaFoldDB" id="A0A0F9QC41"/>
<feature type="domain" description="Phage tail collar" evidence="1">
    <location>
        <begin position="282"/>
        <end position="342"/>
    </location>
</feature>
<dbReference type="InterPro" id="IPR011083">
    <property type="entry name" value="Phage_tail_collar_dom"/>
</dbReference>
<evidence type="ECO:0000313" key="2">
    <source>
        <dbReference type="EMBL" id="KKN02848.1"/>
    </source>
</evidence>
<dbReference type="Gene3D" id="3.90.1340.10">
    <property type="entry name" value="Phage tail collar domain"/>
    <property type="match status" value="1"/>
</dbReference>
<dbReference type="SUPFAM" id="SSF88874">
    <property type="entry name" value="Receptor-binding domain of short tail fibre protein gp12"/>
    <property type="match status" value="1"/>
</dbReference>
<accession>A0A0F9QC41</accession>
<gene>
    <name evidence="2" type="ORF">LCGC14_1113560</name>
</gene>
<sequence>KVNNYLGVGAGLSGVAGTVIHVKDTTPTIRIEGTGTTATLSFYKSAADVFKISTNLDTATTSLNFGATNVITLTSSAVTVEKNTTFNGATNTVTNDLEVTGTLTAGVFIGVATDVVINNGPVTISGGWTFIADGAIAHDKLAGVVAGNILIGNVSNVPTSMSVSGDLQFSSTGVATIQNDAVTLAKMYPQNDDTIFGGTGGAVSALTCNSAGDITFARTSTSLSFTIDNDIITNTMINSSAAIDMDKTAFNLSISGLVMNGNTMELASAVPADYFFRSTPAGTIITYGGNATGLASTGLIEPVVGWLFCNGESFTQGQYPNLYEALGDAWGTGTLPDLQGAFLRGVDPSNLIDTERGSNDIGSYQASALGAHTHTVDDKYYPKDSNNGTGGGADPNIKLIGAAITTDEETTSSTGGAETRPLNYGIAYLIKY</sequence>